<evidence type="ECO:0000313" key="2">
    <source>
        <dbReference type="Proteomes" id="UP000030687"/>
    </source>
</evidence>
<dbReference type="InterPro" id="IPR001611">
    <property type="entry name" value="Leu-rich_rpt"/>
</dbReference>
<dbReference type="PANTHER" id="PTHR48057">
    <property type="entry name" value="LEUCINE-RICH REPEAT SERINE/THREONINE-PROTEIN KINASE 1"/>
    <property type="match status" value="1"/>
</dbReference>
<evidence type="ECO:0008006" key="3">
    <source>
        <dbReference type="Google" id="ProtNLM"/>
    </source>
</evidence>
<dbReference type="KEGG" id="cic:CICLE_v100188371m"/>
<dbReference type="AlphaFoldDB" id="V4T6D9"/>
<dbReference type="InterPro" id="IPR052595">
    <property type="entry name" value="LRRC69/RLP"/>
</dbReference>
<name>V4T6D9_CITCL</name>
<keyword evidence="2" id="KW-1185">Reference proteome</keyword>
<dbReference type="Gene3D" id="3.80.10.10">
    <property type="entry name" value="Ribonuclease Inhibitor"/>
    <property type="match status" value="1"/>
</dbReference>
<evidence type="ECO:0000313" key="1">
    <source>
        <dbReference type="EMBL" id="ESR55813.1"/>
    </source>
</evidence>
<organism evidence="1 2">
    <name type="scientific">Citrus clementina</name>
    <name type="common">Clementine</name>
    <name type="synonym">Citrus deliciosa x Citrus sinensis</name>
    <dbReference type="NCBI Taxonomy" id="85681"/>
    <lineage>
        <taxon>Eukaryota</taxon>
        <taxon>Viridiplantae</taxon>
        <taxon>Streptophyta</taxon>
        <taxon>Embryophyta</taxon>
        <taxon>Tracheophyta</taxon>
        <taxon>Spermatophyta</taxon>
        <taxon>Magnoliopsida</taxon>
        <taxon>eudicotyledons</taxon>
        <taxon>Gunneridae</taxon>
        <taxon>Pentapetalae</taxon>
        <taxon>rosids</taxon>
        <taxon>malvids</taxon>
        <taxon>Sapindales</taxon>
        <taxon>Rutaceae</taxon>
        <taxon>Aurantioideae</taxon>
        <taxon>Citrus</taxon>
    </lineage>
</organism>
<dbReference type="InParanoid" id="V4T6D9"/>
<sequence>MSLRNNNITGPIPNSLFNLSKLEMLQASFNVIDGNIPSGIGNLSNLFHLDLRHNNLQ</sequence>
<proteinExistence type="predicted"/>
<dbReference type="InterPro" id="IPR032675">
    <property type="entry name" value="LRR_dom_sf"/>
</dbReference>
<dbReference type="Proteomes" id="UP000030687">
    <property type="component" value="Unassembled WGS sequence"/>
</dbReference>
<dbReference type="PANTHER" id="PTHR48057:SF29">
    <property type="entry name" value="OS02G0609900 PROTEIN"/>
    <property type="match status" value="1"/>
</dbReference>
<dbReference type="Gramene" id="ESR55813">
    <property type="protein sequence ID" value="ESR55813"/>
    <property type="gene ID" value="CICLE_v100188371mg"/>
</dbReference>
<gene>
    <name evidence="1" type="ORF">CICLE_v100188371mg</name>
</gene>
<dbReference type="SUPFAM" id="SSF52058">
    <property type="entry name" value="L domain-like"/>
    <property type="match status" value="1"/>
</dbReference>
<protein>
    <recommendedName>
        <fullName evidence="3">Leucine-rich repeat-containing N-terminal plant-type domain-containing protein</fullName>
    </recommendedName>
</protein>
<feature type="non-terminal residue" evidence="1">
    <location>
        <position position="57"/>
    </location>
</feature>
<accession>V4T6D9</accession>
<dbReference type="Pfam" id="PF00560">
    <property type="entry name" value="LRR_1"/>
    <property type="match status" value="2"/>
</dbReference>
<reference evidence="1 2" key="1">
    <citation type="submission" date="2013-10" db="EMBL/GenBank/DDBJ databases">
        <authorList>
            <consortium name="International Citrus Genome Consortium"/>
            <person name="Jenkins J."/>
            <person name="Schmutz J."/>
            <person name="Prochnik S."/>
            <person name="Rokhsar D."/>
            <person name="Gmitter F."/>
            <person name="Ollitrault P."/>
            <person name="Machado M."/>
            <person name="Talon M."/>
            <person name="Wincker P."/>
            <person name="Jaillon O."/>
            <person name="Morgante M."/>
        </authorList>
    </citation>
    <scope>NUCLEOTIDE SEQUENCE</scope>
    <source>
        <strain evidence="2">cv. Clemenules</strain>
    </source>
</reference>
<dbReference type="EMBL" id="KI536661">
    <property type="protein sequence ID" value="ESR55813.1"/>
    <property type="molecule type" value="Genomic_DNA"/>
</dbReference>